<dbReference type="STRING" id="517719.SAMN05421762_1856"/>
<proteinExistence type="predicted"/>
<name>A0A1I1LKU3_9RHOB</name>
<keyword evidence="3" id="KW-1185">Reference proteome</keyword>
<accession>A0A1I1LKU3</accession>
<dbReference type="AlphaFoldDB" id="A0A1I1LKU3"/>
<dbReference type="RefSeq" id="WP_093453547.1">
    <property type="nucleotide sequence ID" value="NZ_CP051251.1"/>
</dbReference>
<keyword evidence="1" id="KW-1133">Transmembrane helix</keyword>
<dbReference type="Proteomes" id="UP000231644">
    <property type="component" value="Unassembled WGS sequence"/>
</dbReference>
<gene>
    <name evidence="2" type="ORF">SAMN05421762_1856</name>
</gene>
<sequence length="66" mass="7214">MILRALLASVIATVAYAGFMWMLGDFVPRALAIFFCIVLAFNLAWNAFKARQAGKQAKAPKPGEPE</sequence>
<evidence type="ECO:0000313" key="2">
    <source>
        <dbReference type="EMBL" id="SFC70080.1"/>
    </source>
</evidence>
<dbReference type="EMBL" id="FOLX01000001">
    <property type="protein sequence ID" value="SFC70080.1"/>
    <property type="molecule type" value="Genomic_DNA"/>
</dbReference>
<feature type="transmembrane region" description="Helical" evidence="1">
    <location>
        <begin position="27"/>
        <end position="48"/>
    </location>
</feature>
<evidence type="ECO:0000256" key="1">
    <source>
        <dbReference type="SAM" id="Phobius"/>
    </source>
</evidence>
<organism evidence="2 3">
    <name type="scientific">Pseudooceanicola nitratireducens</name>
    <dbReference type="NCBI Taxonomy" id="517719"/>
    <lineage>
        <taxon>Bacteria</taxon>
        <taxon>Pseudomonadati</taxon>
        <taxon>Pseudomonadota</taxon>
        <taxon>Alphaproteobacteria</taxon>
        <taxon>Rhodobacterales</taxon>
        <taxon>Paracoccaceae</taxon>
        <taxon>Pseudooceanicola</taxon>
    </lineage>
</organism>
<protein>
    <submittedName>
        <fullName evidence="2">Uncharacterized protein</fullName>
    </submittedName>
</protein>
<evidence type="ECO:0000313" key="3">
    <source>
        <dbReference type="Proteomes" id="UP000231644"/>
    </source>
</evidence>
<keyword evidence="1" id="KW-0812">Transmembrane</keyword>
<reference evidence="2 3" key="1">
    <citation type="submission" date="2016-10" db="EMBL/GenBank/DDBJ databases">
        <authorList>
            <person name="de Groot N.N."/>
        </authorList>
    </citation>
    <scope>NUCLEOTIDE SEQUENCE [LARGE SCALE GENOMIC DNA]</scope>
    <source>
        <strain evidence="2 3">DSM 29619</strain>
    </source>
</reference>
<keyword evidence="1" id="KW-0472">Membrane</keyword>